<comment type="caution">
    <text evidence="1">The sequence shown here is derived from an EMBL/GenBank/DDBJ whole genome shotgun (WGS) entry which is preliminary data.</text>
</comment>
<protein>
    <submittedName>
        <fullName evidence="1">Uncharacterized protein</fullName>
    </submittedName>
</protein>
<accession>A0A4R2SWA7</accession>
<evidence type="ECO:0000313" key="1">
    <source>
        <dbReference type="EMBL" id="TCP94757.1"/>
    </source>
</evidence>
<keyword evidence="2" id="KW-1185">Reference proteome</keyword>
<dbReference type="Proteomes" id="UP000295504">
    <property type="component" value="Unassembled WGS sequence"/>
</dbReference>
<dbReference type="EMBL" id="SLYC01000072">
    <property type="protein sequence ID" value="TCP94757.1"/>
    <property type="molecule type" value="Genomic_DNA"/>
</dbReference>
<sequence length="46" mass="5648">MPTRMYEVKKGCLKFRETKHCKTIIHEMAWKIIMRMRGFVIKKMCD</sequence>
<proteinExistence type="predicted"/>
<dbReference type="AlphaFoldDB" id="A0A4R2SWA7"/>
<evidence type="ECO:0000313" key="2">
    <source>
        <dbReference type="Proteomes" id="UP000295504"/>
    </source>
</evidence>
<dbReference type="RefSeq" id="WP_165913794.1">
    <property type="nucleotide sequence ID" value="NZ_CP058648.1"/>
</dbReference>
<gene>
    <name evidence="1" type="ORF">EDD79_107210</name>
</gene>
<name>A0A4R2SWA7_9FIRM</name>
<reference evidence="1 2" key="1">
    <citation type="submission" date="2019-03" db="EMBL/GenBank/DDBJ databases">
        <title>Genomic Encyclopedia of Type Strains, Phase IV (KMG-IV): sequencing the most valuable type-strain genomes for metagenomic binning, comparative biology and taxonomic classification.</title>
        <authorList>
            <person name="Goeker M."/>
        </authorList>
    </citation>
    <scope>NUCLEOTIDE SEQUENCE [LARGE SCALE GENOMIC DNA]</scope>
    <source>
        <strain evidence="1 2">DSM 100013</strain>
    </source>
</reference>
<organism evidence="1 2">
    <name type="scientific">Serpentinicella alkaliphila</name>
    <dbReference type="NCBI Taxonomy" id="1734049"/>
    <lineage>
        <taxon>Bacteria</taxon>
        <taxon>Bacillati</taxon>
        <taxon>Bacillota</taxon>
        <taxon>Clostridia</taxon>
        <taxon>Peptostreptococcales</taxon>
        <taxon>Natronincolaceae</taxon>
        <taxon>Serpentinicella</taxon>
    </lineage>
</organism>